<sequence length="545" mass="61789">MSSDRNEVNEIDGSSKRELIGKRNEIVAAISRFYNNENMSDIVLKLGAQQFHAHRFVLVLMSDVFQTMCSKRWDPSKVNEIELNESEQCIPVFPSFLQFLYQGQILVDTTTALPLLMLADKYNVQPLKTSCEEYVQRQVKQGNVVGAIRWLPYLQLCGHFDLEKSCVEVIVIEMDYILGCDDFLLLNIDLLVLLLDRNDLVVSCEYALYEGTLRWLSQLDDSDPNYENCIKTLIPLIRFSMMFPAQLLEIELSDFYQKRHTFIGPYLSLAHRFRSLAPEVSDDTFTGNIYRPRNYTNPVWCHLLHLDADNVSFHNKCTNLQSIHDLVISSSMPRETTWQIQIVRGDKKDDFLPGGMLAGKVLSSPDGGLFHAHMPKRSVFQTSSSTLPLRMSICPLKPIRPNIAVDVSLFLVRKNTVSKHLDTKTLLSSESGTKDGSVRSPKRYCASLNDKIFQPSPMHFSFTPPQAAKEPEVVLKYQFARDELDSPPEVPCVTFGPNFAHPPRPLHSIRVAIIVKPRLKSSSDLEHTHQAEGSGSLEESLPLLG</sequence>
<dbReference type="CDD" id="cd18292">
    <property type="entry name" value="BTB_POZ_BTBD17"/>
    <property type="match status" value="1"/>
</dbReference>
<dbReference type="InterPro" id="IPR011333">
    <property type="entry name" value="SKP1/BTB/POZ_sf"/>
</dbReference>
<keyword evidence="4" id="KW-1185">Reference proteome</keyword>
<dbReference type="SMART" id="SM00225">
    <property type="entry name" value="BTB"/>
    <property type="match status" value="1"/>
</dbReference>
<feature type="compositionally biased region" description="Low complexity" evidence="1">
    <location>
        <begin position="532"/>
        <end position="545"/>
    </location>
</feature>
<dbReference type="Gene3D" id="3.30.710.10">
    <property type="entry name" value="Potassium Channel Kv1.1, Chain A"/>
    <property type="match status" value="1"/>
</dbReference>
<dbReference type="PROSITE" id="PS50097">
    <property type="entry name" value="BTB"/>
    <property type="match status" value="1"/>
</dbReference>
<accession>A0ABP0GXF5</accession>
<dbReference type="EMBL" id="CAWYQH010000152">
    <property type="protein sequence ID" value="CAK8695983.1"/>
    <property type="molecule type" value="Genomic_DNA"/>
</dbReference>
<comment type="caution">
    <text evidence="3">The sequence shown here is derived from an EMBL/GenBank/DDBJ whole genome shotgun (WGS) entry which is preliminary data.</text>
</comment>
<evidence type="ECO:0000259" key="2">
    <source>
        <dbReference type="PROSITE" id="PS50097"/>
    </source>
</evidence>
<reference evidence="3 4" key="1">
    <citation type="submission" date="2024-02" db="EMBL/GenBank/DDBJ databases">
        <authorList>
            <person name="Daric V."/>
            <person name="Darras S."/>
        </authorList>
    </citation>
    <scope>NUCLEOTIDE SEQUENCE [LARGE SCALE GENOMIC DNA]</scope>
</reference>
<organism evidence="3 4">
    <name type="scientific">Clavelina lepadiformis</name>
    <name type="common">Light-bulb sea squirt</name>
    <name type="synonym">Ascidia lepadiformis</name>
    <dbReference type="NCBI Taxonomy" id="159417"/>
    <lineage>
        <taxon>Eukaryota</taxon>
        <taxon>Metazoa</taxon>
        <taxon>Chordata</taxon>
        <taxon>Tunicata</taxon>
        <taxon>Ascidiacea</taxon>
        <taxon>Aplousobranchia</taxon>
        <taxon>Clavelinidae</taxon>
        <taxon>Clavelina</taxon>
    </lineage>
</organism>
<dbReference type="InterPro" id="IPR000210">
    <property type="entry name" value="BTB/POZ_dom"/>
</dbReference>
<evidence type="ECO:0000313" key="4">
    <source>
        <dbReference type="Proteomes" id="UP001642483"/>
    </source>
</evidence>
<feature type="region of interest" description="Disordered" evidence="1">
    <location>
        <begin position="523"/>
        <end position="545"/>
    </location>
</feature>
<proteinExistence type="predicted"/>
<dbReference type="Pfam" id="PF00651">
    <property type="entry name" value="BTB"/>
    <property type="match status" value="1"/>
</dbReference>
<dbReference type="Pfam" id="PF07707">
    <property type="entry name" value="BACK"/>
    <property type="match status" value="1"/>
</dbReference>
<evidence type="ECO:0000313" key="3">
    <source>
        <dbReference type="EMBL" id="CAK8695983.1"/>
    </source>
</evidence>
<dbReference type="Proteomes" id="UP001642483">
    <property type="component" value="Unassembled WGS sequence"/>
</dbReference>
<dbReference type="PANTHER" id="PTHR24410:SF41">
    <property type="entry name" value="HL07962P"/>
    <property type="match status" value="1"/>
</dbReference>
<feature type="domain" description="BTB" evidence="2">
    <location>
        <begin position="40"/>
        <end position="109"/>
    </location>
</feature>
<gene>
    <name evidence="3" type="ORF">CVLEPA_LOCUS29180</name>
</gene>
<dbReference type="InterPro" id="IPR011705">
    <property type="entry name" value="BACK"/>
</dbReference>
<dbReference type="Gene3D" id="1.25.40.420">
    <property type="match status" value="1"/>
</dbReference>
<dbReference type="SUPFAM" id="SSF54695">
    <property type="entry name" value="POZ domain"/>
    <property type="match status" value="1"/>
</dbReference>
<evidence type="ECO:0000256" key="1">
    <source>
        <dbReference type="SAM" id="MobiDB-lite"/>
    </source>
</evidence>
<dbReference type="InterPro" id="IPR051481">
    <property type="entry name" value="BTB-POZ/Galectin-3-binding"/>
</dbReference>
<dbReference type="SMART" id="SM00875">
    <property type="entry name" value="BACK"/>
    <property type="match status" value="1"/>
</dbReference>
<protein>
    <recommendedName>
        <fullName evidence="2">BTB domain-containing protein</fullName>
    </recommendedName>
</protein>
<name>A0ABP0GXF5_CLALP</name>
<dbReference type="PANTHER" id="PTHR24410">
    <property type="entry name" value="HL07962P-RELATED"/>
    <property type="match status" value="1"/>
</dbReference>